<evidence type="ECO:0000256" key="2">
    <source>
        <dbReference type="ARBA" id="ARBA00023242"/>
    </source>
</evidence>
<sequence length="336" mass="37483">MSTGVFKFFKPKGQKEDPVEKRKAQLRRAQQTYRSRKDRYTRSLEAGFARAQAHEELLLKQCTRLRTTVQLLTDILTQHGIQVPPNLSVDEDMNNPDQMWVTSPADYLSSTPESTEESVHHGSDNVQPRKHVNAVRAAMTEPSGIAPTSNDRQGFLNQGHHINGGFQGPFVDTINPVAHHDPDAAHVCGLDQVAVGMEFVLTIEEPCKDHIHGDLDDPGEPNGHAVTATSQLSTTDRFLNTQLLYSSPPVPNYSAAILDRLRNLSPLVCSPGETTPIQIWDLVRHKPQYGALQLRDLRVFAEKLRDSMKCHGYGAVIDMAIFETLLAQTILHDPYL</sequence>
<protein>
    <recommendedName>
        <fullName evidence="4">BZIP domain-containing protein</fullName>
    </recommendedName>
</protein>
<proteinExistence type="predicted"/>
<reference evidence="5 6" key="1">
    <citation type="journal article" date="2024" name="J. Plant Pathol.">
        <title>Sequence and assembly of the genome of Seiridium unicorne, isolate CBS 538.82, causal agent of cypress canker disease.</title>
        <authorList>
            <person name="Scali E."/>
            <person name="Rocca G.D."/>
            <person name="Danti R."/>
            <person name="Garbelotto M."/>
            <person name="Barberini S."/>
            <person name="Baroncelli R."/>
            <person name="Emiliani G."/>
        </authorList>
    </citation>
    <scope>NUCLEOTIDE SEQUENCE [LARGE SCALE GENOMIC DNA]</scope>
    <source>
        <strain evidence="5 6">BM-138-508</strain>
    </source>
</reference>
<dbReference type="InterPro" id="IPR004827">
    <property type="entry name" value="bZIP"/>
</dbReference>
<comment type="caution">
    <text evidence="5">The sequence shown here is derived from an EMBL/GenBank/DDBJ whole genome shotgun (WGS) entry which is preliminary data.</text>
</comment>
<keyword evidence="2" id="KW-0539">Nucleus</keyword>
<dbReference type="PANTHER" id="PTHR40621:SF6">
    <property type="entry name" value="AP-1-LIKE TRANSCRIPTION FACTOR YAP1-RELATED"/>
    <property type="match status" value="1"/>
</dbReference>
<dbReference type="Proteomes" id="UP001408356">
    <property type="component" value="Unassembled WGS sequence"/>
</dbReference>
<dbReference type="CDD" id="cd14688">
    <property type="entry name" value="bZIP_YAP"/>
    <property type="match status" value="1"/>
</dbReference>
<keyword evidence="6" id="KW-1185">Reference proteome</keyword>
<dbReference type="Gene3D" id="1.20.5.170">
    <property type="match status" value="1"/>
</dbReference>
<dbReference type="InterPro" id="IPR046347">
    <property type="entry name" value="bZIP_sf"/>
</dbReference>
<evidence type="ECO:0000256" key="3">
    <source>
        <dbReference type="SAM" id="MobiDB-lite"/>
    </source>
</evidence>
<feature type="region of interest" description="Disordered" evidence="3">
    <location>
        <begin position="106"/>
        <end position="126"/>
    </location>
</feature>
<dbReference type="PANTHER" id="PTHR40621">
    <property type="entry name" value="TRANSCRIPTION FACTOR KAPC-RELATED"/>
    <property type="match status" value="1"/>
</dbReference>
<gene>
    <name evidence="5" type="ORF">SUNI508_09456</name>
</gene>
<dbReference type="InterPro" id="IPR050936">
    <property type="entry name" value="AP-1-like"/>
</dbReference>
<dbReference type="SUPFAM" id="SSF57959">
    <property type="entry name" value="Leucine zipper domain"/>
    <property type="match status" value="1"/>
</dbReference>
<name>A0ABR2UQL3_9PEZI</name>
<accession>A0ABR2UQL3</accession>
<dbReference type="SMART" id="SM00338">
    <property type="entry name" value="BRLZ"/>
    <property type="match status" value="1"/>
</dbReference>
<evidence type="ECO:0000313" key="6">
    <source>
        <dbReference type="Proteomes" id="UP001408356"/>
    </source>
</evidence>
<organism evidence="5 6">
    <name type="scientific">Seiridium unicorne</name>
    <dbReference type="NCBI Taxonomy" id="138068"/>
    <lineage>
        <taxon>Eukaryota</taxon>
        <taxon>Fungi</taxon>
        <taxon>Dikarya</taxon>
        <taxon>Ascomycota</taxon>
        <taxon>Pezizomycotina</taxon>
        <taxon>Sordariomycetes</taxon>
        <taxon>Xylariomycetidae</taxon>
        <taxon>Amphisphaeriales</taxon>
        <taxon>Sporocadaceae</taxon>
        <taxon>Seiridium</taxon>
    </lineage>
</organism>
<comment type="subcellular location">
    <subcellularLocation>
        <location evidence="1">Nucleus</location>
    </subcellularLocation>
</comment>
<evidence type="ECO:0000259" key="4">
    <source>
        <dbReference type="SMART" id="SM00338"/>
    </source>
</evidence>
<dbReference type="EMBL" id="JARVKF010000404">
    <property type="protein sequence ID" value="KAK9416758.1"/>
    <property type="molecule type" value="Genomic_DNA"/>
</dbReference>
<feature type="domain" description="BZIP" evidence="4">
    <location>
        <begin position="14"/>
        <end position="78"/>
    </location>
</feature>
<evidence type="ECO:0000256" key="1">
    <source>
        <dbReference type="ARBA" id="ARBA00004123"/>
    </source>
</evidence>
<evidence type="ECO:0000313" key="5">
    <source>
        <dbReference type="EMBL" id="KAK9416758.1"/>
    </source>
</evidence>